<dbReference type="Pfam" id="PF14322">
    <property type="entry name" value="SusD-like_3"/>
    <property type="match status" value="1"/>
</dbReference>
<sequence>MKIIKLFIVLVGIGLVSSCQKEFLERTPQDRISDAEYWTSVNDLKLYCNSFYNQMIPDYAYGSTGIYGQDADQGSDNMIGMDYNTALNGERTMPASGGGWDWSQLRNINYFLDNYGRVSGKADDIAAYRGEALFFRAWFYFQMLKKFGDLPWINKTLNVDDEALTAPRVSRSIIADSIIHDLTIAIEGLPSKISAPQQRVTKEIAMAFLTRVALYEGTWEKYHAGTPFGVTGQNGKKFFEAAASVAETLMSSGVQGLDNVAQDMGYWKLFNQTDYSGSNEIMFWRRYSVDMNVFHNWPRYTAWGAGRGVTKSLVDDYLCFDGKPRAVSKLYQGDDRIWSVVGERDPRLAQLIYKPGDARMVRNGEVVDQFWQPLFAGAAENKCATGYQLYKGHTTDYDQQISQSSGYTGLILIRYAEVLLNYAEAKAELGTFTQADADKSINLLRGRVWMPALQVNAIIHDPNWLFPNLSPLLNEIRRERRVELACEGFRHDDIFRWAEAGRLIKGWKPKGAKKAQWNGEIDPIYLDAYPVDDNGYIDLYQHVATLINGYNFKTNRDYLLPLPTQETTLNPSLGQNPGW</sequence>
<reference evidence="8 9" key="1">
    <citation type="submission" date="2024-06" db="EMBL/GenBank/DDBJ databases">
        <title>Chitinophaga defluvii sp. nov., isolated from municipal sewage.</title>
        <authorList>
            <person name="Zhang L."/>
        </authorList>
    </citation>
    <scope>NUCLEOTIDE SEQUENCE [LARGE SCALE GENOMIC DNA]</scope>
    <source>
        <strain evidence="8 9">H8</strain>
    </source>
</reference>
<evidence type="ECO:0000256" key="4">
    <source>
        <dbReference type="ARBA" id="ARBA00023136"/>
    </source>
</evidence>
<dbReference type="Proteomes" id="UP001549749">
    <property type="component" value="Unassembled WGS sequence"/>
</dbReference>
<feature type="domain" description="SusD-like N-terminal" evidence="7">
    <location>
        <begin position="105"/>
        <end position="214"/>
    </location>
</feature>
<dbReference type="RefSeq" id="WP_354658732.1">
    <property type="nucleotide sequence ID" value="NZ_JBEXAC010000001.1"/>
</dbReference>
<evidence type="ECO:0000313" key="9">
    <source>
        <dbReference type="Proteomes" id="UP001549749"/>
    </source>
</evidence>
<name>A0ABV2SZ78_9BACT</name>
<dbReference type="EMBL" id="JBEXAC010000001">
    <property type="protein sequence ID" value="MET6996084.1"/>
    <property type="molecule type" value="Genomic_DNA"/>
</dbReference>
<proteinExistence type="inferred from homology"/>
<dbReference type="InterPro" id="IPR033985">
    <property type="entry name" value="SusD-like_N"/>
</dbReference>
<accession>A0ABV2SZ78</accession>
<dbReference type="Pfam" id="PF07980">
    <property type="entry name" value="SusD_RagB"/>
    <property type="match status" value="1"/>
</dbReference>
<dbReference type="InterPro" id="IPR011990">
    <property type="entry name" value="TPR-like_helical_dom_sf"/>
</dbReference>
<keyword evidence="4" id="KW-0472">Membrane</keyword>
<protein>
    <submittedName>
        <fullName evidence="8">RagB/SusD family nutrient uptake outer membrane protein</fullName>
    </submittedName>
</protein>
<comment type="subcellular location">
    <subcellularLocation>
        <location evidence="1">Cell outer membrane</location>
    </subcellularLocation>
</comment>
<comment type="similarity">
    <text evidence="2">Belongs to the SusD family.</text>
</comment>
<keyword evidence="5" id="KW-0998">Cell outer membrane</keyword>
<evidence type="ECO:0000256" key="2">
    <source>
        <dbReference type="ARBA" id="ARBA00006275"/>
    </source>
</evidence>
<feature type="domain" description="RagB/SusD" evidence="6">
    <location>
        <begin position="295"/>
        <end position="579"/>
    </location>
</feature>
<dbReference type="InterPro" id="IPR012944">
    <property type="entry name" value="SusD_RagB_dom"/>
</dbReference>
<evidence type="ECO:0000256" key="5">
    <source>
        <dbReference type="ARBA" id="ARBA00023237"/>
    </source>
</evidence>
<dbReference type="SUPFAM" id="SSF48452">
    <property type="entry name" value="TPR-like"/>
    <property type="match status" value="1"/>
</dbReference>
<evidence type="ECO:0000256" key="1">
    <source>
        <dbReference type="ARBA" id="ARBA00004442"/>
    </source>
</evidence>
<evidence type="ECO:0000313" key="8">
    <source>
        <dbReference type="EMBL" id="MET6996084.1"/>
    </source>
</evidence>
<keyword evidence="3" id="KW-0732">Signal</keyword>
<evidence type="ECO:0000256" key="3">
    <source>
        <dbReference type="ARBA" id="ARBA00022729"/>
    </source>
</evidence>
<evidence type="ECO:0000259" key="7">
    <source>
        <dbReference type="Pfam" id="PF14322"/>
    </source>
</evidence>
<keyword evidence="9" id="KW-1185">Reference proteome</keyword>
<evidence type="ECO:0000259" key="6">
    <source>
        <dbReference type="Pfam" id="PF07980"/>
    </source>
</evidence>
<gene>
    <name evidence="8" type="ORF">ABR189_01830</name>
</gene>
<comment type="caution">
    <text evidence="8">The sequence shown here is derived from an EMBL/GenBank/DDBJ whole genome shotgun (WGS) entry which is preliminary data.</text>
</comment>
<dbReference type="PROSITE" id="PS51257">
    <property type="entry name" value="PROKAR_LIPOPROTEIN"/>
    <property type="match status" value="1"/>
</dbReference>
<organism evidence="8 9">
    <name type="scientific">Chitinophaga defluvii</name>
    <dbReference type="NCBI Taxonomy" id="3163343"/>
    <lineage>
        <taxon>Bacteria</taxon>
        <taxon>Pseudomonadati</taxon>
        <taxon>Bacteroidota</taxon>
        <taxon>Chitinophagia</taxon>
        <taxon>Chitinophagales</taxon>
        <taxon>Chitinophagaceae</taxon>
        <taxon>Chitinophaga</taxon>
    </lineage>
</organism>
<dbReference type="Gene3D" id="1.25.40.390">
    <property type="match status" value="1"/>
</dbReference>